<dbReference type="Pfam" id="PF13873">
    <property type="entry name" value="Myb_DNA-bind_5"/>
    <property type="match status" value="1"/>
</dbReference>
<keyword evidence="4" id="KW-1185">Reference proteome</keyword>
<sequence length="280" mass="31117">MAERKRKLKFSETELHVLTNEVQRHAAKLQSRNLTPSERNHIWESVAERVSAVGQCKRMADDCKRRWVDLKRRTKEKVAFNSRQAAATGGGPPIEDPLTEIEEEVQQTLQKEQVHGLDGIDTAEPMPQDIEDCPMSGPSCTGAASNQDDSPSRLTPSTPEPRETPVIPPPSVPINYADIDRLLYLEQQKQTTAQMQYASTLSEMESEIRGAASSSQQVVSALAGLNINISSWRSQMQANHIELLGALGRIADALEAKNEPSASRVVSDMPRRQLRERKGK</sequence>
<accession>A0A9Q1F8K1</accession>
<gene>
    <name evidence="3" type="ORF">SKAU_G00209210</name>
</gene>
<feature type="domain" description="Myb-like" evidence="2">
    <location>
        <begin position="2"/>
        <end position="71"/>
    </location>
</feature>
<dbReference type="OrthoDB" id="9928592at2759"/>
<evidence type="ECO:0000256" key="1">
    <source>
        <dbReference type="SAM" id="MobiDB-lite"/>
    </source>
</evidence>
<dbReference type="InterPro" id="IPR001005">
    <property type="entry name" value="SANT/Myb"/>
</dbReference>
<dbReference type="PANTHER" id="PTHR23098">
    <property type="entry name" value="AGAP001331-PA-RELATED"/>
    <property type="match status" value="1"/>
</dbReference>
<name>A0A9Q1F8K1_SYNKA</name>
<dbReference type="PROSITE" id="PS50090">
    <property type="entry name" value="MYB_LIKE"/>
    <property type="match status" value="1"/>
</dbReference>
<proteinExistence type="predicted"/>
<dbReference type="EMBL" id="JAINUF010000007">
    <property type="protein sequence ID" value="KAJ8353354.1"/>
    <property type="molecule type" value="Genomic_DNA"/>
</dbReference>
<dbReference type="InterPro" id="IPR028002">
    <property type="entry name" value="Myb_DNA-bind_5"/>
</dbReference>
<reference evidence="3" key="1">
    <citation type="journal article" date="2023" name="Science">
        <title>Genome structures resolve the early diversification of teleost fishes.</title>
        <authorList>
            <person name="Parey E."/>
            <person name="Louis A."/>
            <person name="Montfort J."/>
            <person name="Bouchez O."/>
            <person name="Roques C."/>
            <person name="Iampietro C."/>
            <person name="Lluch J."/>
            <person name="Castinel A."/>
            <person name="Donnadieu C."/>
            <person name="Desvignes T."/>
            <person name="Floi Bucao C."/>
            <person name="Jouanno E."/>
            <person name="Wen M."/>
            <person name="Mejri S."/>
            <person name="Dirks R."/>
            <person name="Jansen H."/>
            <person name="Henkel C."/>
            <person name="Chen W.J."/>
            <person name="Zahm M."/>
            <person name="Cabau C."/>
            <person name="Klopp C."/>
            <person name="Thompson A.W."/>
            <person name="Robinson-Rechavi M."/>
            <person name="Braasch I."/>
            <person name="Lecointre G."/>
            <person name="Bobe J."/>
            <person name="Postlethwait J.H."/>
            <person name="Berthelot C."/>
            <person name="Roest Crollius H."/>
            <person name="Guiguen Y."/>
        </authorList>
    </citation>
    <scope>NUCLEOTIDE SEQUENCE</scope>
    <source>
        <strain evidence="3">WJC10195</strain>
    </source>
</reference>
<feature type="region of interest" description="Disordered" evidence="1">
    <location>
        <begin position="119"/>
        <end position="172"/>
    </location>
</feature>
<dbReference type="AlphaFoldDB" id="A0A9Q1F8K1"/>
<feature type="region of interest" description="Disordered" evidence="1">
    <location>
        <begin position="257"/>
        <end position="280"/>
    </location>
</feature>
<protein>
    <recommendedName>
        <fullName evidence="2">Myb-like domain-containing protein</fullName>
    </recommendedName>
</protein>
<comment type="caution">
    <text evidence="3">The sequence shown here is derived from an EMBL/GenBank/DDBJ whole genome shotgun (WGS) entry which is preliminary data.</text>
</comment>
<organism evidence="3 4">
    <name type="scientific">Synaphobranchus kaupii</name>
    <name type="common">Kaup's arrowtooth eel</name>
    <dbReference type="NCBI Taxonomy" id="118154"/>
    <lineage>
        <taxon>Eukaryota</taxon>
        <taxon>Metazoa</taxon>
        <taxon>Chordata</taxon>
        <taxon>Craniata</taxon>
        <taxon>Vertebrata</taxon>
        <taxon>Euteleostomi</taxon>
        <taxon>Actinopterygii</taxon>
        <taxon>Neopterygii</taxon>
        <taxon>Teleostei</taxon>
        <taxon>Anguilliformes</taxon>
        <taxon>Synaphobranchidae</taxon>
        <taxon>Synaphobranchus</taxon>
    </lineage>
</organism>
<evidence type="ECO:0000259" key="2">
    <source>
        <dbReference type="PROSITE" id="PS50090"/>
    </source>
</evidence>
<dbReference type="GO" id="GO:0005634">
    <property type="term" value="C:nucleus"/>
    <property type="evidence" value="ECO:0007669"/>
    <property type="project" value="TreeGrafter"/>
</dbReference>
<dbReference type="PANTHER" id="PTHR23098:SF16">
    <property type="entry name" value="REGULATORY PROTEIN ZESTE"/>
    <property type="match status" value="1"/>
</dbReference>
<dbReference type="Proteomes" id="UP001152622">
    <property type="component" value="Chromosome 7"/>
</dbReference>
<evidence type="ECO:0000313" key="4">
    <source>
        <dbReference type="Proteomes" id="UP001152622"/>
    </source>
</evidence>
<evidence type="ECO:0000313" key="3">
    <source>
        <dbReference type="EMBL" id="KAJ8353354.1"/>
    </source>
</evidence>
<feature type="region of interest" description="Disordered" evidence="1">
    <location>
        <begin position="78"/>
        <end position="97"/>
    </location>
</feature>
<feature type="compositionally biased region" description="Polar residues" evidence="1">
    <location>
        <begin position="138"/>
        <end position="157"/>
    </location>
</feature>